<reference evidence="1 2" key="1">
    <citation type="submission" date="2018-11" db="EMBL/GenBank/DDBJ databases">
        <authorList>
            <consortium name="Pathogen Informatics"/>
        </authorList>
    </citation>
    <scope>NUCLEOTIDE SEQUENCE [LARGE SCALE GENOMIC DNA]</scope>
</reference>
<evidence type="ECO:0000313" key="2">
    <source>
        <dbReference type="Proteomes" id="UP000270924"/>
    </source>
</evidence>
<dbReference type="AlphaFoldDB" id="A0A3P7G9Z5"/>
<sequence length="136" mass="15272">MFGSSSYGTKTRPDLHSSVLSVVQCFVFGAGVGDKFRQIALRCNYSIRVENKLVSELRYLCAMAGAALLGLKCRSYKLFEMANFCNFCVMILLLQSCRTRSLELHIRGIVIDRNPTGIRFILIFGPRNLDLVSPKN</sequence>
<gene>
    <name evidence="1" type="ORF">WBA_LOCUS10454</name>
</gene>
<accession>A0A3P7G9Z5</accession>
<dbReference type="Proteomes" id="UP000270924">
    <property type="component" value="Unassembled WGS sequence"/>
</dbReference>
<protein>
    <submittedName>
        <fullName evidence="1">Uncharacterized protein</fullName>
    </submittedName>
</protein>
<dbReference type="EMBL" id="UYWW01012174">
    <property type="protein sequence ID" value="VDM19292.1"/>
    <property type="molecule type" value="Genomic_DNA"/>
</dbReference>
<organism evidence="1 2">
    <name type="scientific">Wuchereria bancrofti</name>
    <dbReference type="NCBI Taxonomy" id="6293"/>
    <lineage>
        <taxon>Eukaryota</taxon>
        <taxon>Metazoa</taxon>
        <taxon>Ecdysozoa</taxon>
        <taxon>Nematoda</taxon>
        <taxon>Chromadorea</taxon>
        <taxon>Rhabditida</taxon>
        <taxon>Spirurina</taxon>
        <taxon>Spiruromorpha</taxon>
        <taxon>Filarioidea</taxon>
        <taxon>Onchocercidae</taxon>
        <taxon>Wuchereria</taxon>
    </lineage>
</organism>
<proteinExistence type="predicted"/>
<dbReference type="InParanoid" id="A0A3P7G9Z5"/>
<evidence type="ECO:0000313" key="1">
    <source>
        <dbReference type="EMBL" id="VDM19292.1"/>
    </source>
</evidence>
<keyword evidence="2" id="KW-1185">Reference proteome</keyword>
<name>A0A3P7G9Z5_WUCBA</name>